<evidence type="ECO:0000313" key="1">
    <source>
        <dbReference type="EMBL" id="KAI3829089.1"/>
    </source>
</evidence>
<gene>
    <name evidence="1" type="ORF">L1987_03203</name>
</gene>
<evidence type="ECO:0000313" key="2">
    <source>
        <dbReference type="Proteomes" id="UP001056120"/>
    </source>
</evidence>
<organism evidence="1 2">
    <name type="scientific">Smallanthus sonchifolius</name>
    <dbReference type="NCBI Taxonomy" id="185202"/>
    <lineage>
        <taxon>Eukaryota</taxon>
        <taxon>Viridiplantae</taxon>
        <taxon>Streptophyta</taxon>
        <taxon>Embryophyta</taxon>
        <taxon>Tracheophyta</taxon>
        <taxon>Spermatophyta</taxon>
        <taxon>Magnoliopsida</taxon>
        <taxon>eudicotyledons</taxon>
        <taxon>Gunneridae</taxon>
        <taxon>Pentapetalae</taxon>
        <taxon>asterids</taxon>
        <taxon>campanulids</taxon>
        <taxon>Asterales</taxon>
        <taxon>Asteraceae</taxon>
        <taxon>Asteroideae</taxon>
        <taxon>Heliantheae alliance</taxon>
        <taxon>Millerieae</taxon>
        <taxon>Smallanthus</taxon>
    </lineage>
</organism>
<name>A0ACB9KA51_9ASTR</name>
<sequence length="762" mass="85545">MNEMSKRSSSFAVIFLLLICVSASDNGYSGCNCEVEGFFGYRNIMETQRVSDFLIAVAYFSIPIELLYFVSCSNVPFKWVLVQFILFIVLCGMTHLLNGWTYDAHPFQLMLALTIFKFLTALVSVATAITLFTLIPLLLKVKVREFMLKKKFWDLGREMGMIKRQKEAGWHVRMLTQEIRKSLDRHTILYTTLDKLSETLDLQNCVIWMPDEAKTVMNLTHQLKGVDSATADQFCIPINDSDVQEIKRSEVVKLLEPESRLAELSSGGSSQPGAVAAIRMPMLRVADFKGGTPEMIQACYAILVLVLPGGNFRSWTNSELEILKVVADQVAVALSHAAVLEESRLMRDKLVAQNQALQQAKHDAMRASQARSSFQTVMSKGLRKPMHSIMGLLSILHDEKPTAQQRVLVDTMVKTSGVLSMLINDVMDDYSKDNGKFLLEMRSFRLRSMIKEAACLAKCLCVYKGYDFDINVYKYLPDNVMGDERRVLQVILHMVGNILSWGNGGGCLTLRISRESGSIGRNDQQWRSWRSNSNDGSVIVKFEIGLNDAFSVVKPSSSDQRNCRLVAEESLSFSMCRKLVQMMQGNIRVVPNPVEFDQSMSLVLEFQLRPSIMIGLSETSESSDHNPQSNSIFRGLQVLLADEDDTNRAVTRKLLEKFGCVVMTVTSGYDCLAALTPPVSAYQILILDLHMPDLDGFEVASRLRKFRSRNWPLIIASTASADEDLWERCIQIGINGIIPKPVLLKGVADELRRVLIQANKVS</sequence>
<dbReference type="EMBL" id="CM042018">
    <property type="protein sequence ID" value="KAI3829089.1"/>
    <property type="molecule type" value="Genomic_DNA"/>
</dbReference>
<protein>
    <submittedName>
        <fullName evidence="1">Uncharacterized protein</fullName>
    </submittedName>
</protein>
<reference evidence="1 2" key="2">
    <citation type="journal article" date="2022" name="Mol. Ecol. Resour.">
        <title>The genomes of chicory, endive, great burdock and yacon provide insights into Asteraceae paleo-polyploidization history and plant inulin production.</title>
        <authorList>
            <person name="Fan W."/>
            <person name="Wang S."/>
            <person name="Wang H."/>
            <person name="Wang A."/>
            <person name="Jiang F."/>
            <person name="Liu H."/>
            <person name="Zhao H."/>
            <person name="Xu D."/>
            <person name="Zhang Y."/>
        </authorList>
    </citation>
    <scope>NUCLEOTIDE SEQUENCE [LARGE SCALE GENOMIC DNA]</scope>
    <source>
        <strain evidence="2">cv. Yunnan</strain>
        <tissue evidence="1">Leaves</tissue>
    </source>
</reference>
<proteinExistence type="predicted"/>
<accession>A0ACB9KA51</accession>
<keyword evidence="2" id="KW-1185">Reference proteome</keyword>
<reference evidence="2" key="1">
    <citation type="journal article" date="2022" name="Mol. Ecol. Resour.">
        <title>The genomes of chicory, endive, great burdock and yacon provide insights into Asteraceae palaeo-polyploidization history and plant inulin production.</title>
        <authorList>
            <person name="Fan W."/>
            <person name="Wang S."/>
            <person name="Wang H."/>
            <person name="Wang A."/>
            <person name="Jiang F."/>
            <person name="Liu H."/>
            <person name="Zhao H."/>
            <person name="Xu D."/>
            <person name="Zhang Y."/>
        </authorList>
    </citation>
    <scope>NUCLEOTIDE SEQUENCE [LARGE SCALE GENOMIC DNA]</scope>
    <source>
        <strain evidence="2">cv. Yunnan</strain>
    </source>
</reference>
<comment type="caution">
    <text evidence="1">The sequence shown here is derived from an EMBL/GenBank/DDBJ whole genome shotgun (WGS) entry which is preliminary data.</text>
</comment>
<dbReference type="Proteomes" id="UP001056120">
    <property type="component" value="Linkage Group LG01"/>
</dbReference>